<evidence type="ECO:0000256" key="10">
    <source>
        <dbReference type="ARBA" id="ARBA00022771"/>
    </source>
</evidence>
<dbReference type="PROSITE" id="PS50172">
    <property type="entry name" value="BRCT"/>
    <property type="match status" value="2"/>
</dbReference>
<feature type="compositionally biased region" description="Low complexity" evidence="27">
    <location>
        <begin position="1516"/>
        <end position="1525"/>
    </location>
</feature>
<evidence type="ECO:0000256" key="2">
    <source>
        <dbReference type="ARBA" id="ARBA00004286"/>
    </source>
</evidence>
<dbReference type="CDD" id="cd16498">
    <property type="entry name" value="RING-HC_BRCA1"/>
    <property type="match status" value="1"/>
</dbReference>
<keyword evidence="15" id="KW-0805">Transcription regulation</keyword>
<evidence type="ECO:0000313" key="31">
    <source>
        <dbReference type="Proteomes" id="UP000001593"/>
    </source>
</evidence>
<protein>
    <recommendedName>
        <fullName evidence="25">RING-type E3 ubiquitin transferase BRCA1</fullName>
    </recommendedName>
</protein>
<feature type="region of interest" description="Disordered" evidence="27">
    <location>
        <begin position="711"/>
        <end position="732"/>
    </location>
</feature>
<dbReference type="EMBL" id="DS469509">
    <property type="protein sequence ID" value="EDO49384.1"/>
    <property type="molecule type" value="Genomic_DNA"/>
</dbReference>
<evidence type="ECO:0000259" key="29">
    <source>
        <dbReference type="PROSITE" id="PS50172"/>
    </source>
</evidence>
<feature type="region of interest" description="Disordered" evidence="27">
    <location>
        <begin position="1244"/>
        <end position="1294"/>
    </location>
</feature>
<evidence type="ECO:0000256" key="11">
    <source>
        <dbReference type="ARBA" id="ARBA00022832"/>
    </source>
</evidence>
<feature type="region of interest" description="Disordered" evidence="27">
    <location>
        <begin position="777"/>
        <end position="843"/>
    </location>
</feature>
<name>A7RG95_NEMVE</name>
<dbReference type="Pfam" id="PF00533">
    <property type="entry name" value="BRCT"/>
    <property type="match status" value="1"/>
</dbReference>
<reference evidence="30 31" key="1">
    <citation type="journal article" date="2007" name="Science">
        <title>Sea anemone genome reveals ancestral eumetazoan gene repertoire and genomic organization.</title>
        <authorList>
            <person name="Putnam N.H."/>
            <person name="Srivastava M."/>
            <person name="Hellsten U."/>
            <person name="Dirks B."/>
            <person name="Chapman J."/>
            <person name="Salamov A."/>
            <person name="Terry A."/>
            <person name="Shapiro H."/>
            <person name="Lindquist E."/>
            <person name="Kapitonov V.V."/>
            <person name="Jurka J."/>
            <person name="Genikhovich G."/>
            <person name="Grigoriev I.V."/>
            <person name="Lucas S.M."/>
            <person name="Steele R.E."/>
            <person name="Finnerty J.R."/>
            <person name="Technau U."/>
            <person name="Martindale M.Q."/>
            <person name="Rokhsar D.S."/>
        </authorList>
    </citation>
    <scope>NUCLEOTIDE SEQUENCE [LARGE SCALE GENOMIC DNA]</scope>
    <source>
        <strain evidence="31">CH2 X CH6</strain>
    </source>
</reference>
<evidence type="ECO:0000256" key="24">
    <source>
        <dbReference type="ARBA" id="ARBA00023306"/>
    </source>
</evidence>
<dbReference type="HOGENOM" id="CLU_237236_0_0_1"/>
<dbReference type="Pfam" id="PF00097">
    <property type="entry name" value="zf-C3HC4"/>
    <property type="match status" value="1"/>
</dbReference>
<evidence type="ECO:0000256" key="19">
    <source>
        <dbReference type="ARBA" id="ARBA00023160"/>
    </source>
</evidence>
<evidence type="ECO:0000256" key="12">
    <source>
        <dbReference type="ARBA" id="ARBA00022833"/>
    </source>
</evidence>
<feature type="compositionally biased region" description="Basic and acidic residues" evidence="27">
    <location>
        <begin position="827"/>
        <end position="843"/>
    </location>
</feature>
<comment type="subcellular location">
    <subcellularLocation>
        <location evidence="2">Chromosome</location>
    </subcellularLocation>
    <subcellularLocation>
        <location evidence="1">Nucleus</location>
    </subcellularLocation>
</comment>
<dbReference type="CDD" id="cd17734">
    <property type="entry name" value="BRCT_Bard1_rpt1"/>
    <property type="match status" value="1"/>
</dbReference>
<accession>A7RG95</accession>
<evidence type="ECO:0000256" key="9">
    <source>
        <dbReference type="ARBA" id="ARBA00022763"/>
    </source>
</evidence>
<feature type="compositionally biased region" description="Basic and acidic residues" evidence="27">
    <location>
        <begin position="905"/>
        <end position="914"/>
    </location>
</feature>
<dbReference type="SUPFAM" id="SSF52113">
    <property type="entry name" value="BRCT domain"/>
    <property type="match status" value="2"/>
</dbReference>
<dbReference type="InterPro" id="IPR031099">
    <property type="entry name" value="BRCA1-associated"/>
</dbReference>
<evidence type="ECO:0000256" key="22">
    <source>
        <dbReference type="ARBA" id="ARBA00023204"/>
    </source>
</evidence>
<dbReference type="InterPro" id="IPR001841">
    <property type="entry name" value="Znf_RING"/>
</dbReference>
<evidence type="ECO:0000256" key="3">
    <source>
        <dbReference type="ARBA" id="ARBA00022454"/>
    </source>
</evidence>
<dbReference type="PROSITE" id="PS00518">
    <property type="entry name" value="ZF_RING_1"/>
    <property type="match status" value="1"/>
</dbReference>
<gene>
    <name evidence="30" type="ORF">NEMVEDRAFT_v1g238046</name>
</gene>
<evidence type="ECO:0000256" key="25">
    <source>
        <dbReference type="ARBA" id="ARBA00031556"/>
    </source>
</evidence>
<evidence type="ECO:0000256" key="17">
    <source>
        <dbReference type="ARBA" id="ARBA00023125"/>
    </source>
</evidence>
<keyword evidence="22" id="KW-0234">DNA repair</keyword>
<dbReference type="GO" id="GO:0000724">
    <property type="term" value="P:double-strand break repair via homologous recombination"/>
    <property type="evidence" value="ECO:0000318"/>
    <property type="project" value="GO_Central"/>
</dbReference>
<keyword evidence="5" id="KW-0444">Lipid biosynthesis</keyword>
<keyword evidence="20" id="KW-0804">Transcription</keyword>
<keyword evidence="24" id="KW-0131">Cell cycle</keyword>
<evidence type="ECO:0000256" key="15">
    <source>
        <dbReference type="ARBA" id="ARBA00023015"/>
    </source>
</evidence>
<dbReference type="STRING" id="45351.A7RG95"/>
<dbReference type="eggNOG" id="KOG4362">
    <property type="taxonomic scope" value="Eukaryota"/>
</dbReference>
<dbReference type="PRINTS" id="PR00493">
    <property type="entry name" value="BRSTCANCERI"/>
</dbReference>
<keyword evidence="18" id="KW-0010">Activator</keyword>
<feature type="region of interest" description="Disordered" evidence="27">
    <location>
        <begin position="508"/>
        <end position="534"/>
    </location>
</feature>
<dbReference type="InterPro" id="IPR036420">
    <property type="entry name" value="BRCT_dom_sf"/>
</dbReference>
<keyword evidence="12" id="KW-0862">Zinc</keyword>
<keyword evidence="19" id="KW-0275">Fatty acid biosynthesis</keyword>
<evidence type="ECO:0000256" key="5">
    <source>
        <dbReference type="ARBA" id="ARBA00022516"/>
    </source>
</evidence>
<dbReference type="GO" id="GO:0003677">
    <property type="term" value="F:DNA binding"/>
    <property type="evidence" value="ECO:0007669"/>
    <property type="project" value="UniProtKB-KW"/>
</dbReference>
<evidence type="ECO:0000256" key="13">
    <source>
        <dbReference type="ARBA" id="ARBA00022843"/>
    </source>
</evidence>
<dbReference type="GO" id="GO:0006633">
    <property type="term" value="P:fatty acid biosynthetic process"/>
    <property type="evidence" value="ECO:0007669"/>
    <property type="project" value="UniProtKB-KW"/>
</dbReference>
<evidence type="ECO:0000256" key="16">
    <source>
        <dbReference type="ARBA" id="ARBA00023098"/>
    </source>
</evidence>
<dbReference type="FunFam" id="3.40.50.10190:FF:000025">
    <property type="entry name" value="Breast cancer type 1 susceptibility protein homolog"/>
    <property type="match status" value="1"/>
</dbReference>
<feature type="compositionally biased region" description="Polar residues" evidence="27">
    <location>
        <begin position="145"/>
        <end position="167"/>
    </location>
</feature>
<dbReference type="InterPro" id="IPR001357">
    <property type="entry name" value="BRCT_dom"/>
</dbReference>
<evidence type="ECO:0000256" key="8">
    <source>
        <dbReference type="ARBA" id="ARBA00022737"/>
    </source>
</evidence>
<feature type="region of interest" description="Disordered" evidence="27">
    <location>
        <begin position="336"/>
        <end position="382"/>
    </location>
</feature>
<dbReference type="FunFam" id="3.40.50.10190:FF:000006">
    <property type="entry name" value="Breast cancer type 1 susceptibility protein homolog"/>
    <property type="match status" value="1"/>
</dbReference>
<keyword evidence="3" id="KW-0158">Chromosome</keyword>
<evidence type="ECO:0000256" key="18">
    <source>
        <dbReference type="ARBA" id="ARBA00023159"/>
    </source>
</evidence>
<dbReference type="OMA" id="LYQSTPK"/>
<evidence type="ECO:0000256" key="23">
    <source>
        <dbReference type="ARBA" id="ARBA00023242"/>
    </source>
</evidence>
<keyword evidence="10 26" id="KW-0863">Zinc-finger</keyword>
<dbReference type="InterPro" id="IPR011364">
    <property type="entry name" value="BRCA1"/>
</dbReference>
<evidence type="ECO:0000256" key="20">
    <source>
        <dbReference type="ARBA" id="ARBA00023163"/>
    </source>
</evidence>
<feature type="domain" description="BRCT" evidence="29">
    <location>
        <begin position="1627"/>
        <end position="1700"/>
    </location>
</feature>
<feature type="region of interest" description="Disordered" evidence="27">
    <location>
        <begin position="872"/>
        <end position="919"/>
    </location>
</feature>
<dbReference type="GO" id="GO:0004842">
    <property type="term" value="F:ubiquitin-protein transferase activity"/>
    <property type="evidence" value="ECO:0000318"/>
    <property type="project" value="GO_Central"/>
</dbReference>
<dbReference type="PROSITE" id="PS50089">
    <property type="entry name" value="ZF_RING_2"/>
    <property type="match status" value="1"/>
</dbReference>
<dbReference type="InterPro" id="IPR017907">
    <property type="entry name" value="Znf_RING_CS"/>
</dbReference>
<feature type="region of interest" description="Disordered" evidence="27">
    <location>
        <begin position="416"/>
        <end position="445"/>
    </location>
</feature>
<dbReference type="SMART" id="SM00292">
    <property type="entry name" value="BRCT"/>
    <property type="match status" value="1"/>
</dbReference>
<keyword evidence="23" id="KW-0539">Nucleus</keyword>
<feature type="compositionally biased region" description="Basic and acidic residues" evidence="27">
    <location>
        <begin position="995"/>
        <end position="1038"/>
    </location>
</feature>
<feature type="region of interest" description="Disordered" evidence="27">
    <location>
        <begin position="1324"/>
        <end position="1360"/>
    </location>
</feature>
<keyword evidence="11" id="KW-0276">Fatty acid metabolism</keyword>
<feature type="compositionally biased region" description="Basic and acidic residues" evidence="27">
    <location>
        <begin position="598"/>
        <end position="607"/>
    </location>
</feature>
<evidence type="ECO:0000256" key="6">
    <source>
        <dbReference type="ARBA" id="ARBA00022553"/>
    </source>
</evidence>
<dbReference type="PANTHER" id="PTHR13763">
    <property type="entry name" value="BREAST CANCER TYPE 1 SUSCEPTIBILITY PROTEIN BRCA1"/>
    <property type="match status" value="1"/>
</dbReference>
<feature type="compositionally biased region" description="Basic and acidic residues" evidence="27">
    <location>
        <begin position="873"/>
        <end position="887"/>
    </location>
</feature>
<feature type="compositionally biased region" description="Basic and acidic residues" evidence="27">
    <location>
        <begin position="1050"/>
        <end position="1081"/>
    </location>
</feature>
<feature type="region of interest" description="Disordered" evidence="27">
    <location>
        <begin position="1516"/>
        <end position="1541"/>
    </location>
</feature>
<keyword evidence="16" id="KW-0443">Lipid metabolism</keyword>
<dbReference type="Gene3D" id="3.30.40.10">
    <property type="entry name" value="Zinc/RING finger domain, C3HC4 (zinc finger)"/>
    <property type="match status" value="1"/>
</dbReference>
<feature type="region of interest" description="Disordered" evidence="27">
    <location>
        <begin position="954"/>
        <end position="1081"/>
    </location>
</feature>
<evidence type="ECO:0000256" key="4">
    <source>
        <dbReference type="ARBA" id="ARBA00022499"/>
    </source>
</evidence>
<keyword evidence="13" id="KW-0832">Ubl conjugation</keyword>
<feature type="compositionally biased region" description="Polar residues" evidence="27">
    <location>
        <begin position="780"/>
        <end position="807"/>
    </location>
</feature>
<keyword evidence="9" id="KW-0227">DNA damage</keyword>
<dbReference type="Gene3D" id="3.40.50.10190">
    <property type="entry name" value="BRCT domain"/>
    <property type="match status" value="2"/>
</dbReference>
<dbReference type="GO" id="GO:0031436">
    <property type="term" value="C:BRCA1-BARD1 complex"/>
    <property type="evidence" value="ECO:0000318"/>
    <property type="project" value="GO_Central"/>
</dbReference>
<feature type="domain" description="RING-type" evidence="28">
    <location>
        <begin position="21"/>
        <end position="66"/>
    </location>
</feature>
<feature type="compositionally biased region" description="Basic residues" evidence="27">
    <location>
        <begin position="168"/>
        <end position="184"/>
    </location>
</feature>
<dbReference type="PANTHER" id="PTHR13763:SF0">
    <property type="entry name" value="BREAST CANCER TYPE 1 SUSCEPTIBILITY PROTEIN"/>
    <property type="match status" value="1"/>
</dbReference>
<dbReference type="InterPro" id="IPR018957">
    <property type="entry name" value="Znf_C3HC4_RING-type"/>
</dbReference>
<evidence type="ECO:0000256" key="27">
    <source>
        <dbReference type="SAM" id="MobiDB-lite"/>
    </source>
</evidence>
<keyword evidence="21" id="KW-0233">DNA recombination</keyword>
<feature type="region of interest" description="Disordered" evidence="27">
    <location>
        <begin position="271"/>
        <end position="300"/>
    </location>
</feature>
<keyword evidence="8" id="KW-0677">Repeat</keyword>
<dbReference type="PhylomeDB" id="A7RG95"/>
<dbReference type="GO" id="GO:0045944">
    <property type="term" value="P:positive regulation of transcription by RNA polymerase II"/>
    <property type="evidence" value="ECO:0000318"/>
    <property type="project" value="GO_Central"/>
</dbReference>
<organism evidence="30 31">
    <name type="scientific">Nematostella vectensis</name>
    <name type="common">Starlet sea anemone</name>
    <dbReference type="NCBI Taxonomy" id="45351"/>
    <lineage>
        <taxon>Eukaryota</taxon>
        <taxon>Metazoa</taxon>
        <taxon>Cnidaria</taxon>
        <taxon>Anthozoa</taxon>
        <taxon>Hexacorallia</taxon>
        <taxon>Actiniaria</taxon>
        <taxon>Edwardsiidae</taxon>
        <taxon>Nematostella</taxon>
    </lineage>
</organism>
<dbReference type="SUPFAM" id="SSF57850">
    <property type="entry name" value="RING/U-box"/>
    <property type="match status" value="1"/>
</dbReference>
<keyword evidence="7" id="KW-0479">Metal-binding</keyword>
<keyword evidence="6" id="KW-0597">Phosphoprotein</keyword>
<feature type="compositionally biased region" description="Polar residues" evidence="27">
    <location>
        <begin position="421"/>
        <end position="442"/>
    </location>
</feature>
<keyword evidence="17" id="KW-0238">DNA-binding</keyword>
<feature type="region of interest" description="Disordered" evidence="27">
    <location>
        <begin position="145"/>
        <end position="197"/>
    </location>
</feature>
<dbReference type="Proteomes" id="UP000001593">
    <property type="component" value="Unassembled WGS sequence"/>
</dbReference>
<feature type="compositionally biased region" description="Basic and acidic residues" evidence="27">
    <location>
        <begin position="1350"/>
        <end position="1360"/>
    </location>
</feature>
<dbReference type="InterPro" id="IPR013083">
    <property type="entry name" value="Znf_RING/FYVE/PHD"/>
</dbReference>
<evidence type="ECO:0000256" key="21">
    <source>
        <dbReference type="ARBA" id="ARBA00023172"/>
    </source>
</evidence>
<sequence length="1837" mass="205986">MAKGVDEVLNCLRQMQKNLECSICLELLRNPHSTKCNHQYCWDCINQVLEKSSKKSKNKWFCPLCKTPVTRRSLTPNPKLANIVAAVKNLQDAVTCDIETPGKICLLHFLSGASDCHKKLLSSKTHVFIEPQDDHHPAVPAQIISNTNIRSSFPRTPDVSKQTTTKRQQLHQRSKRKATKRTRKSTTLSSRPANANQPIAADLLEAINSISCREAGASPRDTQGCSRDTGTFQERECSLTYGVQNNFQKAEDSESATESISLLYQLESHATKNSGKGVTKGSPLEAPRDQKALNNYSSPCHKAVTPDMKVINLGSPHNVYDDDLDLSERVKLRRRNSAVTWTEKSPLTNTPSSRSKKNVNLSNETRRAKKSRRSDNSDSFLLFSRNSDDDKIDIKNSNIEQANLKEQETCSELPISKETSKCMTQPSLSDSLTATTSNSASPSLLVKSSPLHKHTQKTLESEENCGPCLSHLDAIPPSYSSPELSHTLMINPLAHTTINSMVKPKSKLDRANEPYPKAVNNRVGDFSSPSTEYSICSENKPSDLLDPEGEKVFTPVSPAGTQDWNTLAHNIMPTPTTPCLFAESTEERESNKSSTTSEKPENSENKVRPGTNDLMTSGNESSSLQKKNEPPKRYEDNIVHSESLNTQQSSDPQSMSLLHDIEEVELYDKESLPKLAPLDEASLNRTTVHCSAEDSVIPCCKVDDTKRKQSEEKKCSSPEQFESIGDIIPPTPPVIAKKHPQLKAKCAESCHQRVHPVTNTCDIDECKNEPFGENELVKTYNDTNSGSCKNSGDEMQNSRQRSSSNKGSLELDSNGLESTETQMKHFMNKEIMPDEVCQTKEPDLKRRRIEPVILDSDAGESDDDMLMKSVFLSKDEPAEKRQDERENGICATTMGNHSRRSCSKGQKDPSDHSADNTPAYLMNRQQRSEECDFQYAVEKEEKYKHDKVITTETFHGKKHEGVKESICRQEGNGNIQSTDKVRPTGDESGQVCLEKTGDEPRKSDLRNLAEIEKETQAHRHKEHGLLEDRDQTRQDQERSLQGTEDETIQEQEHNLRGTEDKTMQGQEHNLRETEDKTMQDQEHNLRGTEDKIMHGQEHNLKGTQDKTIQSQKHNLRGTENKTMQGQEHNLRGTVDKTIQFQEHNLRGTVDKTIQFQEHNLRGTEDKTIQFQEHNLPYTGLSGTVDETVDEMEDLESVSQYSQESEHLDADVPMATQDIADRKERVKTVEQEMAELRALLDRVEQEKQQVEDLESTQSQPEHMDIGSDEEDEQTSLSLTPPPPLAQHKVTHTADLPSPLKSVSRFIRDATFNELDIDSADALRTTHCTPTSGEKPSREAASFGSHYNNRAKPKEHNAKNTARSLKDYFKQVKLDSVEGCADAKDTRRLESITSALALTAENSDTTGKPIPDLSTKKKNSKLAEKRDGNPSSKMDLTIDPTDDETPRVRPRKRYPQVCLQNTPEITCPKDTGSDDEVIVSENTPPSSVSRHRSRSRSRLEIVSKKSPAVNVLCSSRIESPSQQSIPEESLKRSYVSNNPKSPLMESSKLPIKLIHDKSSPLVNSNSQNFVKQPPAIPSGKTVDVDVKEKSSLSRKDFENCNNVTGKDRQPRAVSFVTTRLNRDLMGQTRKLAQMYGGRVASEFNKKTTHVIMATDERFRISKTSYTMKYLMGLALGKWIVSHHWVTACIKAKALLPEDQYEVKGDHELGQSHIPRVARQARRKQRPLLLCNYNALCLDEFHGSVSKAQLYQLLHFCGANICSSTEELTGYQDQHPDVRSVLIIDKEDCQSLEAITGLARVLNIPAVTVEWVTDSIANFSAQDFEVYHVGSDVENAGWQL</sequence>
<dbReference type="InParanoid" id="A7RG95"/>
<feature type="region of interest" description="Disordered" evidence="27">
    <location>
        <begin position="583"/>
        <end position="633"/>
    </location>
</feature>
<evidence type="ECO:0000256" key="7">
    <source>
        <dbReference type="ARBA" id="ARBA00022723"/>
    </source>
</evidence>
<feature type="compositionally biased region" description="Polar residues" evidence="27">
    <location>
        <begin position="337"/>
        <end position="363"/>
    </location>
</feature>
<keyword evidence="31" id="KW-1185">Reference proteome</keyword>
<feature type="compositionally biased region" description="Polar residues" evidence="27">
    <location>
        <begin position="613"/>
        <end position="625"/>
    </location>
</feature>
<evidence type="ECO:0000256" key="1">
    <source>
        <dbReference type="ARBA" id="ARBA00004123"/>
    </source>
</evidence>
<dbReference type="SMART" id="SM00184">
    <property type="entry name" value="RING"/>
    <property type="match status" value="1"/>
</dbReference>
<feature type="region of interest" description="Disordered" evidence="27">
    <location>
        <begin position="1398"/>
        <end position="1497"/>
    </location>
</feature>
<dbReference type="GO" id="GO:0070531">
    <property type="term" value="C:BRCA1-A complex"/>
    <property type="evidence" value="ECO:0000318"/>
    <property type="project" value="GO_Central"/>
</dbReference>
<keyword evidence="14" id="KW-0007">Acetylation</keyword>
<evidence type="ECO:0000256" key="14">
    <source>
        <dbReference type="ARBA" id="ARBA00022990"/>
    </source>
</evidence>
<dbReference type="GO" id="GO:0005694">
    <property type="term" value="C:chromosome"/>
    <property type="evidence" value="ECO:0007669"/>
    <property type="project" value="UniProtKB-SubCell"/>
</dbReference>
<evidence type="ECO:0000259" key="28">
    <source>
        <dbReference type="PROSITE" id="PS50089"/>
    </source>
</evidence>
<feature type="domain" description="BRCT" evidence="29">
    <location>
        <begin position="1722"/>
        <end position="1826"/>
    </location>
</feature>
<evidence type="ECO:0000313" key="30">
    <source>
        <dbReference type="EMBL" id="EDO49384.1"/>
    </source>
</evidence>
<evidence type="ECO:0000256" key="26">
    <source>
        <dbReference type="PROSITE-ProRule" id="PRU00175"/>
    </source>
</evidence>
<proteinExistence type="predicted"/>
<dbReference type="GO" id="GO:0008270">
    <property type="term" value="F:zinc ion binding"/>
    <property type="evidence" value="ECO:0007669"/>
    <property type="project" value="UniProtKB-KW"/>
</dbReference>
<keyword evidence="4" id="KW-1017">Isopeptide bond</keyword>